<dbReference type="Gene3D" id="3.40.50.720">
    <property type="entry name" value="NAD(P)-binding Rossmann-like Domain"/>
    <property type="match status" value="1"/>
</dbReference>
<dbReference type="InterPro" id="IPR036291">
    <property type="entry name" value="NAD(P)-bd_dom_sf"/>
</dbReference>
<name>A0A7U6RBP9_PSEPU</name>
<comment type="catalytic activity">
    <reaction evidence="5 6">
        <text>dTDP-beta-L-rhamnose + NADP(+) = dTDP-4-dehydro-beta-L-rhamnose + NADPH + H(+)</text>
        <dbReference type="Rhea" id="RHEA:21796"/>
        <dbReference type="ChEBI" id="CHEBI:15378"/>
        <dbReference type="ChEBI" id="CHEBI:57510"/>
        <dbReference type="ChEBI" id="CHEBI:57783"/>
        <dbReference type="ChEBI" id="CHEBI:58349"/>
        <dbReference type="ChEBI" id="CHEBI:62830"/>
        <dbReference type="EC" id="1.1.1.133"/>
    </reaction>
</comment>
<dbReference type="PANTHER" id="PTHR10491">
    <property type="entry name" value="DTDP-4-DEHYDRORHAMNOSE REDUCTASE"/>
    <property type="match status" value="1"/>
</dbReference>
<evidence type="ECO:0000256" key="3">
    <source>
        <dbReference type="ARBA" id="ARBA00012929"/>
    </source>
</evidence>
<accession>A0A7U6RBP9</accession>
<dbReference type="Gene3D" id="3.90.25.10">
    <property type="entry name" value="UDP-galactose 4-epimerase, domain 1"/>
    <property type="match status" value="1"/>
</dbReference>
<proteinExistence type="inferred from homology"/>
<dbReference type="Pfam" id="PF04321">
    <property type="entry name" value="RmlD_sub_bind"/>
    <property type="match status" value="1"/>
</dbReference>
<evidence type="ECO:0000313" key="9">
    <source>
        <dbReference type="Proteomes" id="UP000464661"/>
    </source>
</evidence>
<feature type="domain" description="RmlD-like substrate binding" evidence="7">
    <location>
        <begin position="1"/>
        <end position="295"/>
    </location>
</feature>
<evidence type="ECO:0000256" key="4">
    <source>
        <dbReference type="ARBA" id="ARBA00017099"/>
    </source>
</evidence>
<dbReference type="GO" id="GO:0005829">
    <property type="term" value="C:cytosol"/>
    <property type="evidence" value="ECO:0007669"/>
    <property type="project" value="TreeGrafter"/>
</dbReference>
<comment type="function">
    <text evidence="6">Catalyzes the reduction of dTDP-6-deoxy-L-lyxo-4-hexulose to yield dTDP-L-rhamnose.</text>
</comment>
<dbReference type="RefSeq" id="WP_025754739.1">
    <property type="nucleotide sequence ID" value="NZ_AP022324.1"/>
</dbReference>
<comment type="similarity">
    <text evidence="2 6">Belongs to the dTDP-4-dehydrorhamnose reductase family.</text>
</comment>
<reference evidence="8 9" key="1">
    <citation type="submission" date="2020-01" db="EMBL/GenBank/DDBJ databases">
        <title>Complete Genome Sequence of Pseudomonas putida Strain TS312, Harboring the HdtS type N-acyl-homoserine Lactone Synthase, Isolated from a Paper Mill.</title>
        <authorList>
            <person name="Hosoe A."/>
            <person name="Suenaga T."/>
            <person name="Sugi T."/>
            <person name="Izumi T."/>
            <person name="Nagai N."/>
            <person name="Terada A."/>
        </authorList>
    </citation>
    <scope>NUCLEOTIDE SEQUENCE [LARGE SCALE GENOMIC DNA]</scope>
    <source>
        <strain evidence="8 9">TS312</strain>
    </source>
</reference>
<protein>
    <recommendedName>
        <fullName evidence="4 6">dTDP-4-dehydrorhamnose reductase</fullName>
        <ecNumber evidence="3 6">1.1.1.133</ecNumber>
    </recommendedName>
</protein>
<keyword evidence="6" id="KW-0560">Oxidoreductase</keyword>
<evidence type="ECO:0000256" key="1">
    <source>
        <dbReference type="ARBA" id="ARBA00004781"/>
    </source>
</evidence>
<dbReference type="GO" id="GO:0019305">
    <property type="term" value="P:dTDP-rhamnose biosynthetic process"/>
    <property type="evidence" value="ECO:0007669"/>
    <property type="project" value="UniProtKB-UniPathway"/>
</dbReference>
<keyword evidence="6" id="KW-0521">NADP</keyword>
<evidence type="ECO:0000313" key="8">
    <source>
        <dbReference type="EMBL" id="BBU43909.1"/>
    </source>
</evidence>
<evidence type="ECO:0000256" key="5">
    <source>
        <dbReference type="ARBA" id="ARBA00048200"/>
    </source>
</evidence>
<dbReference type="NCBIfam" id="TIGR01214">
    <property type="entry name" value="rmlD"/>
    <property type="match status" value="1"/>
</dbReference>
<evidence type="ECO:0000256" key="6">
    <source>
        <dbReference type="RuleBase" id="RU364082"/>
    </source>
</evidence>
<organism evidence="8 9">
    <name type="scientific">Pseudomonas putida</name>
    <name type="common">Arthrobacter siderocapsulatus</name>
    <dbReference type="NCBI Taxonomy" id="303"/>
    <lineage>
        <taxon>Bacteria</taxon>
        <taxon>Pseudomonadati</taxon>
        <taxon>Pseudomonadota</taxon>
        <taxon>Gammaproteobacteria</taxon>
        <taxon>Pseudomonadales</taxon>
        <taxon>Pseudomonadaceae</taxon>
        <taxon>Pseudomonas</taxon>
    </lineage>
</organism>
<dbReference type="GO" id="GO:0008831">
    <property type="term" value="F:dTDP-4-dehydrorhamnose reductase activity"/>
    <property type="evidence" value="ECO:0007669"/>
    <property type="project" value="UniProtKB-EC"/>
</dbReference>
<gene>
    <name evidence="8" type="ORF">PPTS312_18240</name>
</gene>
<dbReference type="AlphaFoldDB" id="A0A7U6RBP9"/>
<dbReference type="CDD" id="cd05254">
    <property type="entry name" value="dTDP_HR_like_SDR_e"/>
    <property type="match status" value="1"/>
</dbReference>
<dbReference type="EMBL" id="AP022324">
    <property type="protein sequence ID" value="BBU43909.1"/>
    <property type="molecule type" value="Genomic_DNA"/>
</dbReference>
<dbReference type="UniPathway" id="UPA00281"/>
<dbReference type="GO" id="GO:0009243">
    <property type="term" value="P:O antigen biosynthetic process"/>
    <property type="evidence" value="ECO:0007669"/>
    <property type="project" value="UniProtKB-UniPathway"/>
</dbReference>
<dbReference type="SUPFAM" id="SSF51735">
    <property type="entry name" value="NAD(P)-binding Rossmann-fold domains"/>
    <property type="match status" value="1"/>
</dbReference>
<evidence type="ECO:0000259" key="7">
    <source>
        <dbReference type="Pfam" id="PF04321"/>
    </source>
</evidence>
<dbReference type="UniPathway" id="UPA00124"/>
<sequence>MKILLLGKDGQVGWELQRSLAPLGQVLALNSRSQSHCGDLANLPGLAETVRAYAPDVIVNAAAYTAVDKAESERELAFKVNAEAVGVLARAAADCGALLVHYSTDYVFPGQGAQAWREDDSVGPLNTYGASKLAGEQAIQAAACQHLIFRTCWVYAARGNNFAKTMLRLAAERDSLGVIDDQFGAPTGAELIADITAHAITATRANPALAGLYHLAAGGETTWCGYARYVLEQSAAQGVALKAHAEQVNPLTTDAYPTPAKRPANSRLDTNKLQKAFALTLPDWREGVARMLKEIHEK</sequence>
<dbReference type="InterPro" id="IPR005913">
    <property type="entry name" value="dTDP_dehydrorham_reduct"/>
</dbReference>
<dbReference type="Proteomes" id="UP000464661">
    <property type="component" value="Chromosome"/>
</dbReference>
<comment type="cofactor">
    <cofactor evidence="6">
        <name>Mg(2+)</name>
        <dbReference type="ChEBI" id="CHEBI:18420"/>
    </cofactor>
    <text evidence="6">Binds 1 Mg(2+) ion per monomer.</text>
</comment>
<dbReference type="InterPro" id="IPR029903">
    <property type="entry name" value="RmlD-like-bd"/>
</dbReference>
<comment type="pathway">
    <text evidence="1 6">Carbohydrate biosynthesis; dTDP-L-rhamnose biosynthesis.</text>
</comment>
<evidence type="ECO:0000256" key="2">
    <source>
        <dbReference type="ARBA" id="ARBA00010944"/>
    </source>
</evidence>
<dbReference type="NCBIfam" id="NF007440">
    <property type="entry name" value="PRK09987.1"/>
    <property type="match status" value="1"/>
</dbReference>
<dbReference type="EC" id="1.1.1.133" evidence="3 6"/>
<dbReference type="PANTHER" id="PTHR10491:SF4">
    <property type="entry name" value="METHIONINE ADENOSYLTRANSFERASE 2 SUBUNIT BETA"/>
    <property type="match status" value="1"/>
</dbReference>